<protein>
    <submittedName>
        <fullName evidence="3 4">Uncharacterized protein</fullName>
    </submittedName>
</protein>
<reference evidence="4" key="3">
    <citation type="submission" date="2015-06" db="UniProtKB">
        <authorList>
            <consortium name="EnsemblProtists"/>
        </authorList>
    </citation>
    <scope>IDENTIFICATION</scope>
</reference>
<name>L1JNA0_GUITC</name>
<reference evidence="5" key="2">
    <citation type="submission" date="2012-11" db="EMBL/GenBank/DDBJ databases">
        <authorList>
            <person name="Kuo A."/>
            <person name="Curtis B.A."/>
            <person name="Tanifuji G."/>
            <person name="Burki F."/>
            <person name="Gruber A."/>
            <person name="Irimia M."/>
            <person name="Maruyama S."/>
            <person name="Arias M.C."/>
            <person name="Ball S.G."/>
            <person name="Gile G.H."/>
            <person name="Hirakawa Y."/>
            <person name="Hopkins J.F."/>
            <person name="Rensing S.A."/>
            <person name="Schmutz J."/>
            <person name="Symeonidi A."/>
            <person name="Elias M."/>
            <person name="Eveleigh R.J."/>
            <person name="Herman E.K."/>
            <person name="Klute M.J."/>
            <person name="Nakayama T."/>
            <person name="Obornik M."/>
            <person name="Reyes-Prieto A."/>
            <person name="Armbrust E.V."/>
            <person name="Aves S.J."/>
            <person name="Beiko R.G."/>
            <person name="Coutinho P."/>
            <person name="Dacks J.B."/>
            <person name="Durnford D.G."/>
            <person name="Fast N.M."/>
            <person name="Green B.R."/>
            <person name="Grisdale C."/>
            <person name="Hempe F."/>
            <person name="Henrissat B."/>
            <person name="Hoppner M.P."/>
            <person name="Ishida K.-I."/>
            <person name="Kim E."/>
            <person name="Koreny L."/>
            <person name="Kroth P.G."/>
            <person name="Liu Y."/>
            <person name="Malik S.-B."/>
            <person name="Maier U.G."/>
            <person name="McRose D."/>
            <person name="Mock T."/>
            <person name="Neilson J.A."/>
            <person name="Onodera N.T."/>
            <person name="Poole A.M."/>
            <person name="Pritham E.J."/>
            <person name="Richards T.A."/>
            <person name="Rocap G."/>
            <person name="Roy S.W."/>
            <person name="Sarai C."/>
            <person name="Schaack S."/>
            <person name="Shirato S."/>
            <person name="Slamovits C.H."/>
            <person name="Spencer D.F."/>
            <person name="Suzuki S."/>
            <person name="Worden A.Z."/>
            <person name="Zauner S."/>
            <person name="Barry K."/>
            <person name="Bell C."/>
            <person name="Bharti A.K."/>
            <person name="Crow J.A."/>
            <person name="Grimwood J."/>
            <person name="Kramer R."/>
            <person name="Lindquist E."/>
            <person name="Lucas S."/>
            <person name="Salamov A."/>
            <person name="McFadden G.I."/>
            <person name="Lane C.E."/>
            <person name="Keeling P.J."/>
            <person name="Gray M.W."/>
            <person name="Grigoriev I.V."/>
            <person name="Archibald J.M."/>
        </authorList>
    </citation>
    <scope>NUCLEOTIDE SEQUENCE</scope>
    <source>
        <strain evidence="5">CCMP2712</strain>
    </source>
</reference>
<proteinExistence type="predicted"/>
<keyword evidence="5" id="KW-1185">Reference proteome</keyword>
<dbReference type="HOGENOM" id="CLU_418865_0_0_1"/>
<dbReference type="GeneID" id="17306421"/>
<dbReference type="EnsemblProtists" id="EKX49553">
    <property type="protein sequence ID" value="EKX49553"/>
    <property type="gene ID" value="GUITHDRAFT_104515"/>
</dbReference>
<reference evidence="3 5" key="1">
    <citation type="journal article" date="2012" name="Nature">
        <title>Algal genomes reveal evolutionary mosaicism and the fate of nucleomorphs.</title>
        <authorList>
            <consortium name="DOE Joint Genome Institute"/>
            <person name="Curtis B.A."/>
            <person name="Tanifuji G."/>
            <person name="Burki F."/>
            <person name="Gruber A."/>
            <person name="Irimia M."/>
            <person name="Maruyama S."/>
            <person name="Arias M.C."/>
            <person name="Ball S.G."/>
            <person name="Gile G.H."/>
            <person name="Hirakawa Y."/>
            <person name="Hopkins J.F."/>
            <person name="Kuo A."/>
            <person name="Rensing S.A."/>
            <person name="Schmutz J."/>
            <person name="Symeonidi A."/>
            <person name="Elias M."/>
            <person name="Eveleigh R.J."/>
            <person name="Herman E.K."/>
            <person name="Klute M.J."/>
            <person name="Nakayama T."/>
            <person name="Obornik M."/>
            <person name="Reyes-Prieto A."/>
            <person name="Armbrust E.V."/>
            <person name="Aves S.J."/>
            <person name="Beiko R.G."/>
            <person name="Coutinho P."/>
            <person name="Dacks J.B."/>
            <person name="Durnford D.G."/>
            <person name="Fast N.M."/>
            <person name="Green B.R."/>
            <person name="Grisdale C.J."/>
            <person name="Hempel F."/>
            <person name="Henrissat B."/>
            <person name="Hoppner M.P."/>
            <person name="Ishida K."/>
            <person name="Kim E."/>
            <person name="Koreny L."/>
            <person name="Kroth P.G."/>
            <person name="Liu Y."/>
            <person name="Malik S.B."/>
            <person name="Maier U.G."/>
            <person name="McRose D."/>
            <person name="Mock T."/>
            <person name="Neilson J.A."/>
            <person name="Onodera N.T."/>
            <person name="Poole A.M."/>
            <person name="Pritham E.J."/>
            <person name="Richards T.A."/>
            <person name="Rocap G."/>
            <person name="Roy S.W."/>
            <person name="Sarai C."/>
            <person name="Schaack S."/>
            <person name="Shirato S."/>
            <person name="Slamovits C.H."/>
            <person name="Spencer D.F."/>
            <person name="Suzuki S."/>
            <person name="Worden A.Z."/>
            <person name="Zauner S."/>
            <person name="Barry K."/>
            <person name="Bell C."/>
            <person name="Bharti A.K."/>
            <person name="Crow J.A."/>
            <person name="Grimwood J."/>
            <person name="Kramer R."/>
            <person name="Lindquist E."/>
            <person name="Lucas S."/>
            <person name="Salamov A."/>
            <person name="McFadden G.I."/>
            <person name="Lane C.E."/>
            <person name="Keeling P.J."/>
            <person name="Gray M.W."/>
            <person name="Grigoriev I.V."/>
            <person name="Archibald J.M."/>
        </authorList>
    </citation>
    <scope>NUCLEOTIDE SEQUENCE</scope>
    <source>
        <strain evidence="3 5">CCMP2712</strain>
    </source>
</reference>
<dbReference type="RefSeq" id="XP_005836533.1">
    <property type="nucleotide sequence ID" value="XM_005836476.1"/>
</dbReference>
<dbReference type="KEGG" id="gtt:GUITHDRAFT_104515"/>
<evidence type="ECO:0000256" key="1">
    <source>
        <dbReference type="SAM" id="Coils"/>
    </source>
</evidence>
<evidence type="ECO:0000313" key="3">
    <source>
        <dbReference type="EMBL" id="EKX49553.1"/>
    </source>
</evidence>
<keyword evidence="1" id="KW-0175">Coiled coil</keyword>
<accession>L1JNA0</accession>
<feature type="compositionally biased region" description="Low complexity" evidence="2">
    <location>
        <begin position="281"/>
        <end position="291"/>
    </location>
</feature>
<dbReference type="SUPFAM" id="SSF90257">
    <property type="entry name" value="Myosin rod fragments"/>
    <property type="match status" value="1"/>
</dbReference>
<dbReference type="AlphaFoldDB" id="L1JNA0"/>
<evidence type="ECO:0000313" key="4">
    <source>
        <dbReference type="EnsemblProtists" id="EKX49553"/>
    </source>
</evidence>
<feature type="region of interest" description="Disordered" evidence="2">
    <location>
        <begin position="272"/>
        <end position="298"/>
    </location>
</feature>
<dbReference type="EMBL" id="JH992981">
    <property type="protein sequence ID" value="EKX49553.1"/>
    <property type="molecule type" value="Genomic_DNA"/>
</dbReference>
<feature type="region of interest" description="Disordered" evidence="2">
    <location>
        <begin position="1"/>
        <end position="27"/>
    </location>
</feature>
<gene>
    <name evidence="3" type="ORF">GUITHDRAFT_104515</name>
</gene>
<evidence type="ECO:0000256" key="2">
    <source>
        <dbReference type="SAM" id="MobiDB-lite"/>
    </source>
</evidence>
<sequence>MSALKRDRARSYLAATRRKASETDSENDEALNVLKSVTFDALLSSPKRGKYQQEYDGDCESCRRYRKEIAECLHKCSTILSYTTVVNHEMEAVMRSMRSDLPLLQEVWKEKIKCDKIKRRGAVTEIILQKQLKEHNEKLQFTQKTKTEILLTNRSLRAELEEYKQSSEFAKEELRRVEMKEQEWEVERAKHQEELSKKAASFEDCLHQIETLEKSARDVEGFKQYNDRLKQEANDLRKIHETSLQELTTCKGTLVELRGKLEDLKKENQSLQSAKTIHEGSLQSLTSSQEELSTKLKQEKQERSRLDFQLAELSNQLLAEKRQNENLTSALKSAKVEKEANSQLINQTWDLISKLAMDRPTDVFSTNSQKISHVKLLEKVQIEFTKYQEKVSSLSETVAVMRAWVGNVCKGVSEVEQVAEEEHKEEMGILMIASMLRTTTESKTRCLLQAQEELKVSAISLDVRDNDTEEKLNASRTMMQCLVNDFRLAVAKNEVLTSNMRSMQNELTRSWAELTYQESTRGPAGLDCSLSKIDVTSALSMISKLEETVEEILTGLSSAASKTERLQWEMSASSEFAKSKTHDYILAMSDRDKYQMEMMTIAKSLAIERSRSELNRSRLAETSLSMFEVVDAIQRDVFAAISEADKLNASVQKYG</sequence>
<feature type="coiled-coil region" evidence="1">
    <location>
        <begin position="153"/>
        <end position="194"/>
    </location>
</feature>
<organism evidence="3">
    <name type="scientific">Guillardia theta (strain CCMP2712)</name>
    <name type="common">Cryptophyte</name>
    <dbReference type="NCBI Taxonomy" id="905079"/>
    <lineage>
        <taxon>Eukaryota</taxon>
        <taxon>Cryptophyceae</taxon>
        <taxon>Pyrenomonadales</taxon>
        <taxon>Geminigeraceae</taxon>
        <taxon>Guillardia</taxon>
    </lineage>
</organism>
<dbReference type="PaxDb" id="55529-EKX49553"/>
<evidence type="ECO:0000313" key="5">
    <source>
        <dbReference type="Proteomes" id="UP000011087"/>
    </source>
</evidence>
<feature type="compositionally biased region" description="Basic and acidic residues" evidence="2">
    <location>
        <begin position="1"/>
        <end position="10"/>
    </location>
</feature>
<dbReference type="Proteomes" id="UP000011087">
    <property type="component" value="Unassembled WGS sequence"/>
</dbReference>